<keyword evidence="5" id="KW-0804">Transcription</keyword>
<keyword evidence="8" id="KW-0808">Transferase</keyword>
<evidence type="ECO:0000256" key="1">
    <source>
        <dbReference type="ARBA" id="ARBA00005384"/>
    </source>
</evidence>
<gene>
    <name evidence="8" type="ORF">GCM10009836_28440</name>
</gene>
<dbReference type="InterPro" id="IPR000524">
    <property type="entry name" value="Tscrpt_reg_HTH_GntR"/>
</dbReference>
<dbReference type="RefSeq" id="WP_344416491.1">
    <property type="nucleotide sequence ID" value="NZ_BAAAQK010000006.1"/>
</dbReference>
<comment type="similarity">
    <text evidence="1">In the C-terminal section; belongs to the class-I pyridoxal-phosphate-dependent aminotransferase family.</text>
</comment>
<accession>A0ABN2N117</accession>
<dbReference type="PANTHER" id="PTHR46577:SF1">
    <property type="entry name" value="HTH-TYPE TRANSCRIPTIONAL REGULATORY PROTEIN GABR"/>
    <property type="match status" value="1"/>
</dbReference>
<dbReference type="InterPro" id="IPR015421">
    <property type="entry name" value="PyrdxlP-dep_Trfase_major"/>
</dbReference>
<name>A0ABN2N117_9PSEU</name>
<dbReference type="CDD" id="cd07377">
    <property type="entry name" value="WHTH_GntR"/>
    <property type="match status" value="1"/>
</dbReference>
<dbReference type="InterPro" id="IPR015424">
    <property type="entry name" value="PyrdxlP-dep_Trfase"/>
</dbReference>
<evidence type="ECO:0000313" key="8">
    <source>
        <dbReference type="EMBL" id="GAA1847160.1"/>
    </source>
</evidence>
<dbReference type="EMBL" id="BAAAQK010000006">
    <property type="protein sequence ID" value="GAA1847160.1"/>
    <property type="molecule type" value="Genomic_DNA"/>
</dbReference>
<organism evidence="8 9">
    <name type="scientific">Pseudonocardia ailaonensis</name>
    <dbReference type="NCBI Taxonomy" id="367279"/>
    <lineage>
        <taxon>Bacteria</taxon>
        <taxon>Bacillati</taxon>
        <taxon>Actinomycetota</taxon>
        <taxon>Actinomycetes</taxon>
        <taxon>Pseudonocardiales</taxon>
        <taxon>Pseudonocardiaceae</taxon>
        <taxon>Pseudonocardia</taxon>
    </lineage>
</organism>
<feature type="compositionally biased region" description="Basic and acidic residues" evidence="6">
    <location>
        <begin position="410"/>
        <end position="448"/>
    </location>
</feature>
<dbReference type="Gene3D" id="3.40.640.10">
    <property type="entry name" value="Type I PLP-dependent aspartate aminotransferase-like (Major domain)"/>
    <property type="match status" value="1"/>
</dbReference>
<keyword evidence="4" id="KW-0238">DNA-binding</keyword>
<evidence type="ECO:0000256" key="2">
    <source>
        <dbReference type="ARBA" id="ARBA00022898"/>
    </source>
</evidence>
<dbReference type="InterPro" id="IPR051446">
    <property type="entry name" value="HTH_trans_reg/aminotransferase"/>
</dbReference>
<dbReference type="Gene3D" id="1.10.10.10">
    <property type="entry name" value="Winged helix-like DNA-binding domain superfamily/Winged helix DNA-binding domain"/>
    <property type="match status" value="1"/>
</dbReference>
<keyword evidence="8" id="KW-0032">Aminotransferase</keyword>
<dbReference type="InterPro" id="IPR036388">
    <property type="entry name" value="WH-like_DNA-bd_sf"/>
</dbReference>
<evidence type="ECO:0000313" key="9">
    <source>
        <dbReference type="Proteomes" id="UP001500449"/>
    </source>
</evidence>
<dbReference type="SUPFAM" id="SSF53383">
    <property type="entry name" value="PLP-dependent transferases"/>
    <property type="match status" value="1"/>
</dbReference>
<dbReference type="Proteomes" id="UP001500449">
    <property type="component" value="Unassembled WGS sequence"/>
</dbReference>
<evidence type="ECO:0000256" key="6">
    <source>
        <dbReference type="SAM" id="MobiDB-lite"/>
    </source>
</evidence>
<reference evidence="8 9" key="1">
    <citation type="journal article" date="2019" name="Int. J. Syst. Evol. Microbiol.">
        <title>The Global Catalogue of Microorganisms (GCM) 10K type strain sequencing project: providing services to taxonomists for standard genome sequencing and annotation.</title>
        <authorList>
            <consortium name="The Broad Institute Genomics Platform"/>
            <consortium name="The Broad Institute Genome Sequencing Center for Infectious Disease"/>
            <person name="Wu L."/>
            <person name="Ma J."/>
        </authorList>
    </citation>
    <scope>NUCLEOTIDE SEQUENCE [LARGE SCALE GENOMIC DNA]</scope>
    <source>
        <strain evidence="8 9">JCM 16009</strain>
    </source>
</reference>
<dbReference type="PANTHER" id="PTHR46577">
    <property type="entry name" value="HTH-TYPE TRANSCRIPTIONAL REGULATORY PROTEIN GABR"/>
    <property type="match status" value="1"/>
</dbReference>
<dbReference type="SMART" id="SM00345">
    <property type="entry name" value="HTH_GNTR"/>
    <property type="match status" value="1"/>
</dbReference>
<comment type="caution">
    <text evidence="8">The sequence shown here is derived from an EMBL/GenBank/DDBJ whole genome shotgun (WGS) entry which is preliminary data.</text>
</comment>
<evidence type="ECO:0000256" key="4">
    <source>
        <dbReference type="ARBA" id="ARBA00023125"/>
    </source>
</evidence>
<dbReference type="InterPro" id="IPR004839">
    <property type="entry name" value="Aminotransferase_I/II_large"/>
</dbReference>
<keyword evidence="9" id="KW-1185">Reference proteome</keyword>
<keyword evidence="2" id="KW-0663">Pyridoxal phosphate</keyword>
<dbReference type="PROSITE" id="PS50949">
    <property type="entry name" value="HTH_GNTR"/>
    <property type="match status" value="1"/>
</dbReference>
<dbReference type="InterPro" id="IPR036390">
    <property type="entry name" value="WH_DNA-bd_sf"/>
</dbReference>
<evidence type="ECO:0000256" key="5">
    <source>
        <dbReference type="ARBA" id="ARBA00023163"/>
    </source>
</evidence>
<sequence length="491" mass="50958">MSDLPPLPLDRAAPEPLAVQLAGGLRAAAANGALRAGDRLPSTRELAAILQVSRTVTAAAYDQLLAEGWVEGRVGAGTFVRAVPSPGPAPVRTVAAPVAAPRIDLRAGTPCVEVIDRAAWRRAWRAAADPEPDLLPHYAGLPGFRAAVAEHLLRHRGLVATPDDVLATGGSTSAIAELAAVLPAGARVAVEEPGYRRAAAALAAAGLEVVGIPVDDEGLQVARLPAGLAAVYCTPAHQFPLGARMPAARRVELVGRARAEGALVIEDDYDGELRYDVAPLPLLAALGPDVVVHVGTASKILTPTLGVGWLVAPPAVREALLDRRARTGSRPAPAGQRVFTALAASGDLARHLRRLRRELAERRAALVAALAGVPVLGDRAGAHVLVPLPDARTARAVQEAGAAQGIGLDTLERHGGPDSGRDEGPDGGREKGRDGGRDGRRDEGRQDRGGIVLGYAGPSRADLEAALPVVATILREHLEAARGTPDTREWR</sequence>
<proteinExistence type="inferred from homology"/>
<feature type="domain" description="HTH gntR-type" evidence="7">
    <location>
        <begin position="15"/>
        <end position="83"/>
    </location>
</feature>
<protein>
    <submittedName>
        <fullName evidence="8">PLP-dependent aminotransferase family protein</fullName>
    </submittedName>
</protein>
<keyword evidence="3" id="KW-0805">Transcription regulation</keyword>
<dbReference type="PRINTS" id="PR00035">
    <property type="entry name" value="HTHGNTR"/>
</dbReference>
<feature type="region of interest" description="Disordered" evidence="6">
    <location>
        <begin position="402"/>
        <end position="455"/>
    </location>
</feature>
<dbReference type="GO" id="GO:0008483">
    <property type="term" value="F:transaminase activity"/>
    <property type="evidence" value="ECO:0007669"/>
    <property type="project" value="UniProtKB-KW"/>
</dbReference>
<dbReference type="Pfam" id="PF00392">
    <property type="entry name" value="GntR"/>
    <property type="match status" value="1"/>
</dbReference>
<dbReference type="SUPFAM" id="SSF46785">
    <property type="entry name" value="Winged helix' DNA-binding domain"/>
    <property type="match status" value="1"/>
</dbReference>
<evidence type="ECO:0000259" key="7">
    <source>
        <dbReference type="PROSITE" id="PS50949"/>
    </source>
</evidence>
<dbReference type="Pfam" id="PF00155">
    <property type="entry name" value="Aminotran_1_2"/>
    <property type="match status" value="1"/>
</dbReference>
<evidence type="ECO:0000256" key="3">
    <source>
        <dbReference type="ARBA" id="ARBA00023015"/>
    </source>
</evidence>
<dbReference type="CDD" id="cd00609">
    <property type="entry name" value="AAT_like"/>
    <property type="match status" value="1"/>
</dbReference>